<dbReference type="NCBIfam" id="NF040570">
    <property type="entry name" value="guided_TnpB"/>
    <property type="match status" value="1"/>
</dbReference>
<dbReference type="PANTHER" id="PTHR30405:SF21">
    <property type="entry name" value="TRANSPOSASE-RELATED"/>
    <property type="match status" value="1"/>
</dbReference>
<dbReference type="RefSeq" id="WP_092704620.1">
    <property type="nucleotide sequence ID" value="NZ_FNFC01000020.1"/>
</dbReference>
<dbReference type="InterPro" id="IPR010095">
    <property type="entry name" value="Cas12f1-like_TNB"/>
</dbReference>
<sequence>MGEVTKTLELKLVDPNVHKRQKLRETQKAYQQALQAAFAAGCDTQSAANDVVVEYDLSGYAKNALKQYVPQLCGNSYDADELHDDHPVRFTNDGLQLDHQPQNAIEWYVKVPHHEDYHLWIPARANPEQREWLEAVYADDAEMGESRLFERDGTWYLHITVTRDVEDKSEASADERTPPDESGEPCLAGLDRTPIGVDIGEASLVTVCHRDGSGSPVRPELWADDGKAVRRLRKTYFTAKQRLQQRGSERIAESYGDSLWDQIDDVFHRVTREVVEYAESVENPVLVLEDLTYIRENMDYGEYMNRRLHGWGFAKLHAQIRYKAAEVGIPVETVNPRNTSKACHACGEHGSRPRQATFRCSNDGCWLGEYQADVNGAINIADHYRSGESHRRSDRTSRQKAGDDDSATDGASLTGPQDSHTDADTQQETCGTYAS</sequence>
<gene>
    <name evidence="4" type="ORF">SAMN05216226_1209</name>
</gene>
<evidence type="ECO:0000313" key="4">
    <source>
        <dbReference type="EMBL" id="SDK12226.1"/>
    </source>
</evidence>
<evidence type="ECO:0000256" key="1">
    <source>
        <dbReference type="ARBA" id="ARBA00023125"/>
    </source>
</evidence>
<organism evidence="4 5">
    <name type="scientific">Halovenus aranensis</name>
    <dbReference type="NCBI Taxonomy" id="890420"/>
    <lineage>
        <taxon>Archaea</taxon>
        <taxon>Methanobacteriati</taxon>
        <taxon>Methanobacteriota</taxon>
        <taxon>Stenosarchaea group</taxon>
        <taxon>Halobacteria</taxon>
        <taxon>Halobacteriales</taxon>
        <taxon>Haloarculaceae</taxon>
        <taxon>Halovenus</taxon>
    </lineage>
</organism>
<feature type="compositionally biased region" description="Basic and acidic residues" evidence="2">
    <location>
        <begin position="166"/>
        <end position="179"/>
    </location>
</feature>
<proteinExistence type="predicted"/>
<accession>A0A1G8ZAS6</accession>
<feature type="domain" description="Cas12f1-like TNB" evidence="3">
    <location>
        <begin position="313"/>
        <end position="380"/>
    </location>
</feature>
<keyword evidence="5" id="KW-1185">Reference proteome</keyword>
<dbReference type="NCBIfam" id="TIGR01766">
    <property type="entry name" value="IS200/IS605 family accessory protein TnpB-like domain"/>
    <property type="match status" value="1"/>
</dbReference>
<reference evidence="4 5" key="1">
    <citation type="submission" date="2016-10" db="EMBL/GenBank/DDBJ databases">
        <authorList>
            <person name="de Groot N.N."/>
        </authorList>
    </citation>
    <scope>NUCLEOTIDE SEQUENCE [LARGE SCALE GENOMIC DNA]</scope>
    <source>
        <strain evidence="4 5">IBRC-M10015</strain>
    </source>
</reference>
<evidence type="ECO:0000259" key="3">
    <source>
        <dbReference type="Pfam" id="PF07282"/>
    </source>
</evidence>
<protein>
    <submittedName>
        <fullName evidence="4">Transposase, IS605 OrfB family, central region</fullName>
    </submittedName>
</protein>
<dbReference type="InterPro" id="IPR051399">
    <property type="entry name" value="RNA-guided_DNA_endo/Transpos"/>
</dbReference>
<dbReference type="GO" id="GO:0003677">
    <property type="term" value="F:DNA binding"/>
    <property type="evidence" value="ECO:0007669"/>
    <property type="project" value="UniProtKB-KW"/>
</dbReference>
<feature type="region of interest" description="Disordered" evidence="2">
    <location>
        <begin position="385"/>
        <end position="435"/>
    </location>
</feature>
<evidence type="ECO:0000313" key="5">
    <source>
        <dbReference type="Proteomes" id="UP000198856"/>
    </source>
</evidence>
<dbReference type="STRING" id="890420.SAMN05216226_1209"/>
<dbReference type="Pfam" id="PF07282">
    <property type="entry name" value="Cas12f1-like_TNB"/>
    <property type="match status" value="1"/>
</dbReference>
<dbReference type="AlphaFoldDB" id="A0A1G8ZAS6"/>
<feature type="compositionally biased region" description="Basic and acidic residues" evidence="2">
    <location>
        <begin position="385"/>
        <end position="403"/>
    </location>
</feature>
<dbReference type="Proteomes" id="UP000198856">
    <property type="component" value="Unassembled WGS sequence"/>
</dbReference>
<dbReference type="EMBL" id="FNFC01000020">
    <property type="protein sequence ID" value="SDK12226.1"/>
    <property type="molecule type" value="Genomic_DNA"/>
</dbReference>
<feature type="compositionally biased region" description="Polar residues" evidence="2">
    <location>
        <begin position="414"/>
        <end position="435"/>
    </location>
</feature>
<dbReference type="OrthoDB" id="168528at2157"/>
<dbReference type="PANTHER" id="PTHR30405">
    <property type="entry name" value="TRANSPOSASE"/>
    <property type="match status" value="1"/>
</dbReference>
<evidence type="ECO:0000256" key="2">
    <source>
        <dbReference type="SAM" id="MobiDB-lite"/>
    </source>
</evidence>
<name>A0A1G8ZAS6_9EURY</name>
<keyword evidence="1" id="KW-0238">DNA-binding</keyword>
<feature type="region of interest" description="Disordered" evidence="2">
    <location>
        <begin position="166"/>
        <end position="186"/>
    </location>
</feature>